<evidence type="ECO:0000313" key="10">
    <source>
        <dbReference type="EMBL" id="MFK2879893.1"/>
    </source>
</evidence>
<keyword evidence="2" id="KW-1003">Cell membrane</keyword>
<feature type="transmembrane region" description="Helical" evidence="7">
    <location>
        <begin position="23"/>
        <end position="49"/>
    </location>
</feature>
<keyword evidence="6 7" id="KW-0472">Membrane</keyword>
<evidence type="ECO:0000313" key="8">
    <source>
        <dbReference type="EMBL" id="MFK2875874.1"/>
    </source>
</evidence>
<comment type="subcellular location">
    <subcellularLocation>
        <location evidence="1">Cell membrane</location>
        <topology evidence="1">Multi-pass membrane protein</topology>
    </subcellularLocation>
</comment>
<dbReference type="PANTHER" id="PTHR22926">
    <property type="entry name" value="PHOSPHO-N-ACETYLMURAMOYL-PENTAPEPTIDE-TRANSFERASE"/>
    <property type="match status" value="1"/>
</dbReference>
<evidence type="ECO:0000256" key="7">
    <source>
        <dbReference type="SAM" id="Phobius"/>
    </source>
</evidence>
<dbReference type="EMBL" id="JADIKK010000007">
    <property type="protein sequence ID" value="MFK2875874.1"/>
    <property type="molecule type" value="Genomic_DNA"/>
</dbReference>
<accession>A0ABW8JCA3</accession>
<evidence type="ECO:0000256" key="6">
    <source>
        <dbReference type="ARBA" id="ARBA00023136"/>
    </source>
</evidence>
<evidence type="ECO:0000256" key="5">
    <source>
        <dbReference type="ARBA" id="ARBA00022989"/>
    </source>
</evidence>
<dbReference type="PANTHER" id="PTHR22926:SF3">
    <property type="entry name" value="UNDECAPRENYL-PHOSPHATE ALPHA-N-ACETYLGLUCOSAMINYL 1-PHOSPHATE TRANSFERASE"/>
    <property type="match status" value="1"/>
</dbReference>
<dbReference type="CDD" id="cd06854">
    <property type="entry name" value="GT_WbpL_WbcO_like"/>
    <property type="match status" value="1"/>
</dbReference>
<comment type="caution">
    <text evidence="10">The sequence shown here is derived from an EMBL/GenBank/DDBJ whole genome shotgun (WGS) entry which is preliminary data.</text>
</comment>
<keyword evidence="11" id="KW-1185">Reference proteome</keyword>
<gene>
    <name evidence="8" type="ORF">ISP25_02145</name>
    <name evidence="9" type="ORF">ISP25_04505</name>
    <name evidence="10" type="ORF">ISP25_22765</name>
</gene>
<reference evidence="10 11" key="1">
    <citation type="submission" date="2020-10" db="EMBL/GenBank/DDBJ databases">
        <title>Phylogeny of dyella-like bacteria.</title>
        <authorList>
            <person name="Fu J."/>
        </authorList>
    </citation>
    <scope>NUCLEOTIDE SEQUENCE [LARGE SCALE GENOMIC DNA]</scope>
    <source>
        <strain evidence="10 11">KACC 19113</strain>
    </source>
</reference>
<name>A0ABW8JCA3_9GAMM</name>
<keyword evidence="4 7" id="KW-0812">Transmembrane</keyword>
<sequence>MPQLQELEHDPTHPWRCQRVTPVAWIIGWLLLSFAIAWMSARVAIGYAHRRGMLDRPGQRRSHTIPTPRGGGIGIVLANLVCLPGTLLGTWAPWSWPVVAALLAALLLVALAGWWDDHRSLPILPRFGAQLLAVLLFAVALGASGMSWWWLLPLLLAGVWSINLHNFMDGIDGLLAQQAMFVGAGLAWLAWNAGQWPLALAASCLATASLGFWCLNRSPARIFMGDVGSGSVGLLIFAFTAMLWRVDASLLWPALILSSAFVADASLTLLTRYFRGRRWYSAHREHLYQWLVRRGLTHAWGGTIYMTWNLLFAAPMAWLAWSHPRLALPISIVAYLAAAALWLMLKRRCLRRHPTKDRHVAA</sequence>
<evidence type="ECO:0000256" key="2">
    <source>
        <dbReference type="ARBA" id="ARBA00022475"/>
    </source>
</evidence>
<protein>
    <submittedName>
        <fullName evidence="10">Glycosyltransferase family 4 protein</fullName>
    </submittedName>
</protein>
<feature type="transmembrane region" description="Helical" evidence="7">
    <location>
        <begin position="222"/>
        <end position="244"/>
    </location>
</feature>
<evidence type="ECO:0000256" key="3">
    <source>
        <dbReference type="ARBA" id="ARBA00022679"/>
    </source>
</evidence>
<feature type="transmembrane region" description="Helical" evidence="7">
    <location>
        <begin position="295"/>
        <end position="320"/>
    </location>
</feature>
<keyword evidence="3" id="KW-0808">Transferase</keyword>
<keyword evidence="5 7" id="KW-1133">Transmembrane helix</keyword>
<organism evidence="10 11">
    <name type="scientific">Rhodanobacter hydrolyticus</name>
    <dbReference type="NCBI Taxonomy" id="2250595"/>
    <lineage>
        <taxon>Bacteria</taxon>
        <taxon>Pseudomonadati</taxon>
        <taxon>Pseudomonadota</taxon>
        <taxon>Gammaproteobacteria</taxon>
        <taxon>Lysobacterales</taxon>
        <taxon>Rhodanobacteraceae</taxon>
        <taxon>Rhodanobacter</taxon>
    </lineage>
</organism>
<feature type="transmembrane region" description="Helical" evidence="7">
    <location>
        <begin position="197"/>
        <end position="215"/>
    </location>
</feature>
<feature type="transmembrane region" description="Helical" evidence="7">
    <location>
        <begin position="94"/>
        <end position="115"/>
    </location>
</feature>
<evidence type="ECO:0000313" key="9">
    <source>
        <dbReference type="EMBL" id="MFK2876328.1"/>
    </source>
</evidence>
<feature type="transmembrane region" description="Helical" evidence="7">
    <location>
        <begin position="250"/>
        <end position="274"/>
    </location>
</feature>
<dbReference type="Proteomes" id="UP001620339">
    <property type="component" value="Unassembled WGS sequence"/>
</dbReference>
<evidence type="ECO:0000313" key="11">
    <source>
        <dbReference type="Proteomes" id="UP001620339"/>
    </source>
</evidence>
<feature type="transmembrane region" description="Helical" evidence="7">
    <location>
        <begin position="70"/>
        <end position="88"/>
    </location>
</feature>
<dbReference type="EMBL" id="JADIKK010000008">
    <property type="protein sequence ID" value="MFK2876328.1"/>
    <property type="molecule type" value="Genomic_DNA"/>
</dbReference>
<proteinExistence type="predicted"/>
<evidence type="ECO:0000256" key="1">
    <source>
        <dbReference type="ARBA" id="ARBA00004651"/>
    </source>
</evidence>
<feature type="transmembrane region" description="Helical" evidence="7">
    <location>
        <begin position="127"/>
        <end position="143"/>
    </location>
</feature>
<evidence type="ECO:0000256" key="4">
    <source>
        <dbReference type="ARBA" id="ARBA00022692"/>
    </source>
</evidence>
<dbReference type="Pfam" id="PF00953">
    <property type="entry name" value="Glycos_transf_4"/>
    <property type="match status" value="1"/>
</dbReference>
<dbReference type="InterPro" id="IPR000715">
    <property type="entry name" value="Glycosyl_transferase_4"/>
</dbReference>
<dbReference type="EMBL" id="JADIKK010000008">
    <property type="protein sequence ID" value="MFK2879893.1"/>
    <property type="molecule type" value="Genomic_DNA"/>
</dbReference>
<feature type="transmembrane region" description="Helical" evidence="7">
    <location>
        <begin position="326"/>
        <end position="345"/>
    </location>
</feature>